<keyword evidence="1" id="KW-1133">Transmembrane helix</keyword>
<keyword evidence="3" id="KW-1185">Reference proteome</keyword>
<feature type="transmembrane region" description="Helical" evidence="1">
    <location>
        <begin position="29"/>
        <end position="47"/>
    </location>
</feature>
<sequence>MLRILFLLFITIPLLELWLLIEVGSGIGGLPTIALCLLTAALGGWLIRMQGISTLVDAQHRMAQGELPADHGFHGLMLAISGLLLFTPGFITDTLGFLLLVPQLRQLIINRVMPVQQIGRPAGGAPNSSSRKTHDPLIIDAEIVSEERHRP</sequence>
<feature type="transmembrane region" description="Helical" evidence="1">
    <location>
        <begin position="76"/>
        <end position="101"/>
    </location>
</feature>
<protein>
    <submittedName>
        <fullName evidence="2">UPF0716 protein FxsA</fullName>
    </submittedName>
</protein>
<gene>
    <name evidence="2" type="ORF">Ga0123462_1175</name>
</gene>
<dbReference type="PANTHER" id="PTHR35335:SF1">
    <property type="entry name" value="UPF0716 PROTEIN FXSA"/>
    <property type="match status" value="1"/>
</dbReference>
<dbReference type="PANTHER" id="PTHR35335">
    <property type="entry name" value="UPF0716 PROTEIN FXSA"/>
    <property type="match status" value="1"/>
</dbReference>
<keyword evidence="1" id="KW-0472">Membrane</keyword>
<name>A0A2K8L708_9PROT</name>
<proteinExistence type="predicted"/>
<dbReference type="OrthoDB" id="9792788at2"/>
<dbReference type="GO" id="GO:0016020">
    <property type="term" value="C:membrane"/>
    <property type="evidence" value="ECO:0007669"/>
    <property type="project" value="InterPro"/>
</dbReference>
<dbReference type="EMBL" id="CP018800">
    <property type="protein sequence ID" value="ATX82039.1"/>
    <property type="molecule type" value="Genomic_DNA"/>
</dbReference>
<dbReference type="Proteomes" id="UP000231637">
    <property type="component" value="Chromosome"/>
</dbReference>
<dbReference type="Pfam" id="PF04186">
    <property type="entry name" value="FxsA"/>
    <property type="match status" value="1"/>
</dbReference>
<reference evidence="2 3" key="1">
    <citation type="submission" date="2016-12" db="EMBL/GenBank/DDBJ databases">
        <title>Isolation and genomic insights into novel planktonic Zetaproteobacteria from stratified waters of the Chesapeake Bay.</title>
        <authorList>
            <person name="McAllister S.M."/>
            <person name="Kato S."/>
            <person name="Chan C.S."/>
            <person name="Chiu B.K."/>
            <person name="Field E.K."/>
        </authorList>
    </citation>
    <scope>NUCLEOTIDE SEQUENCE [LARGE SCALE GENOMIC DNA]</scope>
    <source>
        <strain evidence="2 3">CP-8</strain>
    </source>
</reference>
<dbReference type="AlphaFoldDB" id="A0A2K8L708"/>
<dbReference type="NCBIfam" id="NF008528">
    <property type="entry name" value="PRK11463.1-2"/>
    <property type="match status" value="1"/>
</dbReference>
<dbReference type="KEGG" id="mfn:Ga0123462_1175"/>
<evidence type="ECO:0000313" key="3">
    <source>
        <dbReference type="Proteomes" id="UP000231637"/>
    </source>
</evidence>
<accession>A0A2K8L708</accession>
<evidence type="ECO:0000313" key="2">
    <source>
        <dbReference type="EMBL" id="ATX82039.1"/>
    </source>
</evidence>
<dbReference type="RefSeq" id="WP_100265435.1">
    <property type="nucleotide sequence ID" value="NZ_CP018800.1"/>
</dbReference>
<dbReference type="InterPro" id="IPR007313">
    <property type="entry name" value="FxsA"/>
</dbReference>
<organism evidence="2 3">
    <name type="scientific">Mariprofundus ferrinatatus</name>
    <dbReference type="NCBI Taxonomy" id="1921087"/>
    <lineage>
        <taxon>Bacteria</taxon>
        <taxon>Pseudomonadati</taxon>
        <taxon>Pseudomonadota</taxon>
        <taxon>Candidatius Mariprofundia</taxon>
        <taxon>Mariprofundales</taxon>
        <taxon>Mariprofundaceae</taxon>
        <taxon>Mariprofundus</taxon>
    </lineage>
</organism>
<keyword evidence="1" id="KW-0812">Transmembrane</keyword>
<evidence type="ECO:0000256" key="1">
    <source>
        <dbReference type="SAM" id="Phobius"/>
    </source>
</evidence>